<keyword evidence="2" id="KW-1185">Reference proteome</keyword>
<gene>
    <name evidence="1" type="ORF">TIFTF001_050081</name>
</gene>
<dbReference type="AlphaFoldDB" id="A0AA88CK92"/>
<dbReference type="EMBL" id="BTGU01007764">
    <property type="protein sequence ID" value="GMN20860.1"/>
    <property type="molecule type" value="Genomic_DNA"/>
</dbReference>
<evidence type="ECO:0000313" key="1">
    <source>
        <dbReference type="EMBL" id="GMN20860.1"/>
    </source>
</evidence>
<accession>A0AA88CK92</accession>
<comment type="caution">
    <text evidence="1">The sequence shown here is derived from an EMBL/GenBank/DDBJ whole genome shotgun (WGS) entry which is preliminary data.</text>
</comment>
<dbReference type="Proteomes" id="UP001187192">
    <property type="component" value="Unassembled WGS sequence"/>
</dbReference>
<protein>
    <submittedName>
        <fullName evidence="1">Uncharacterized protein</fullName>
    </submittedName>
</protein>
<sequence length="185" mass="20871">MLLAALWSNTEGKTIFLKGSVHAPQRVTSFPLSLIWHLSAVLQLIAYLTTTKRDLIHYIPWQRNQGRSVIISWGGVKLDWEIKANAALFSRAPSRSAFYLGSLAFSQSINRSVAESIEISFPHKLTFPSLPFMVQYLIWDKHPMKLTESRITANHLVVESKPLSLHLDSEFSFRFAIGGGCTWVA</sequence>
<proteinExistence type="predicted"/>
<name>A0AA88CK92_FICCA</name>
<evidence type="ECO:0000313" key="2">
    <source>
        <dbReference type="Proteomes" id="UP001187192"/>
    </source>
</evidence>
<organism evidence="1 2">
    <name type="scientific">Ficus carica</name>
    <name type="common">Common fig</name>
    <dbReference type="NCBI Taxonomy" id="3494"/>
    <lineage>
        <taxon>Eukaryota</taxon>
        <taxon>Viridiplantae</taxon>
        <taxon>Streptophyta</taxon>
        <taxon>Embryophyta</taxon>
        <taxon>Tracheophyta</taxon>
        <taxon>Spermatophyta</taxon>
        <taxon>Magnoliopsida</taxon>
        <taxon>eudicotyledons</taxon>
        <taxon>Gunneridae</taxon>
        <taxon>Pentapetalae</taxon>
        <taxon>rosids</taxon>
        <taxon>fabids</taxon>
        <taxon>Rosales</taxon>
        <taxon>Moraceae</taxon>
        <taxon>Ficeae</taxon>
        <taxon>Ficus</taxon>
    </lineage>
</organism>
<reference evidence="1" key="1">
    <citation type="submission" date="2023-07" db="EMBL/GenBank/DDBJ databases">
        <title>draft genome sequence of fig (Ficus carica).</title>
        <authorList>
            <person name="Takahashi T."/>
            <person name="Nishimura K."/>
        </authorList>
    </citation>
    <scope>NUCLEOTIDE SEQUENCE</scope>
</reference>